<reference evidence="2" key="1">
    <citation type="submission" date="2013-10" db="EMBL/GenBank/DDBJ databases">
        <title>Genomic analysis of the causative agents of coccidiosis in chickens.</title>
        <authorList>
            <person name="Reid A.J."/>
            <person name="Blake D."/>
            <person name="Billington K."/>
            <person name="Browne H."/>
            <person name="Dunn M."/>
            <person name="Hung S."/>
            <person name="Kawahara F."/>
            <person name="Miranda-Saavedra D."/>
            <person name="Mourier T."/>
            <person name="Nagra H."/>
            <person name="Otto T.D."/>
            <person name="Rawlings N."/>
            <person name="Sanchez A."/>
            <person name="Sanders M."/>
            <person name="Subramaniam C."/>
            <person name="Tay Y."/>
            <person name="Dear P."/>
            <person name="Doerig C."/>
            <person name="Gruber A."/>
            <person name="Parkinson J."/>
            <person name="Shirley M."/>
            <person name="Wan K.L."/>
            <person name="Berriman M."/>
            <person name="Tomley F."/>
            <person name="Pain A."/>
        </authorList>
    </citation>
    <scope>NUCLEOTIDE SEQUENCE [LARGE SCALE GENOMIC DNA]</scope>
    <source>
        <strain evidence="2">Houghton</strain>
    </source>
</reference>
<keyword evidence="3" id="KW-1185">Reference proteome</keyword>
<dbReference type="RefSeq" id="XP_013357754.1">
    <property type="nucleotide sequence ID" value="XM_013502300.1"/>
</dbReference>
<evidence type="ECO:0000256" key="1">
    <source>
        <dbReference type="SAM" id="MobiDB-lite"/>
    </source>
</evidence>
<gene>
    <name evidence="2" type="ORF">EMH_0024460</name>
</gene>
<sequence length="254" mass="27815">MPWVIEQKAQMCSSGDSIYLSPARSEETVRPPAPPTVFHFLCSEEEKLGPIESGAPRPPCSAVALKGAAEICICSVMKVCLIKTSVLVNSIHLTPEEQQQRAKKSSQVYEQVYELQAGRVSAGRWVHSTTERIPCAAPSFAPRYGQRLYLEEEIEPQEDKLLRKGKAQPSARAFGGNLVLVVLAVKMKKNDGCWCVFSATELGGLRSLLKSERLMSGSSGFVCCRLKKTQEEDGQGSSTRGSRAGIDGHRQVPY</sequence>
<dbReference type="AlphaFoldDB" id="U6KG01"/>
<name>U6KG01_9EIME</name>
<dbReference type="VEuPathDB" id="ToxoDB:EMH_0024460"/>
<organism evidence="2 3">
    <name type="scientific">Eimeria mitis</name>
    <dbReference type="NCBI Taxonomy" id="44415"/>
    <lineage>
        <taxon>Eukaryota</taxon>
        <taxon>Sar</taxon>
        <taxon>Alveolata</taxon>
        <taxon>Apicomplexa</taxon>
        <taxon>Conoidasida</taxon>
        <taxon>Coccidia</taxon>
        <taxon>Eucoccidiorida</taxon>
        <taxon>Eimeriorina</taxon>
        <taxon>Eimeriidae</taxon>
        <taxon>Eimeria</taxon>
    </lineage>
</organism>
<evidence type="ECO:0000313" key="2">
    <source>
        <dbReference type="EMBL" id="CDJ35192.1"/>
    </source>
</evidence>
<accession>U6KG01</accession>
<dbReference type="GeneID" id="25377320"/>
<dbReference type="EMBL" id="HG687898">
    <property type="protein sequence ID" value="CDJ35192.1"/>
    <property type="molecule type" value="Genomic_DNA"/>
</dbReference>
<evidence type="ECO:0000313" key="3">
    <source>
        <dbReference type="Proteomes" id="UP000030744"/>
    </source>
</evidence>
<feature type="region of interest" description="Disordered" evidence="1">
    <location>
        <begin position="232"/>
        <end position="254"/>
    </location>
</feature>
<reference evidence="2" key="2">
    <citation type="submission" date="2013-10" db="EMBL/GenBank/DDBJ databases">
        <authorList>
            <person name="Aslett M."/>
        </authorList>
    </citation>
    <scope>NUCLEOTIDE SEQUENCE [LARGE SCALE GENOMIC DNA]</scope>
    <source>
        <strain evidence="2">Houghton</strain>
    </source>
</reference>
<protein>
    <submittedName>
        <fullName evidence="2">Uncharacterized protein</fullName>
    </submittedName>
</protein>
<proteinExistence type="predicted"/>
<dbReference type="Proteomes" id="UP000030744">
    <property type="component" value="Unassembled WGS sequence"/>
</dbReference>